<dbReference type="Pfam" id="PF04023">
    <property type="entry name" value="FeoA"/>
    <property type="match status" value="1"/>
</dbReference>
<evidence type="ECO:0000256" key="4">
    <source>
        <dbReference type="ARBA" id="ARBA00022490"/>
    </source>
</evidence>
<dbReference type="GO" id="GO:0003700">
    <property type="term" value="F:DNA-binding transcription factor activity"/>
    <property type="evidence" value="ECO:0007669"/>
    <property type="project" value="InterPro"/>
</dbReference>
<comment type="subcellular location">
    <subcellularLocation>
        <location evidence="1">Cytoplasm</location>
    </subcellularLocation>
</comment>
<dbReference type="GO" id="GO:0003677">
    <property type="term" value="F:DNA binding"/>
    <property type="evidence" value="ECO:0007669"/>
    <property type="project" value="UniProtKB-KW"/>
</dbReference>
<protein>
    <recommendedName>
        <fullName evidence="12">Manganese transport regulator</fullName>
    </recommendedName>
</protein>
<keyword evidence="5" id="KW-0678">Repressor</keyword>
<keyword evidence="7" id="KW-0805">Transcription regulation</keyword>
<dbReference type="GO" id="GO:0005737">
    <property type="term" value="C:cytoplasm"/>
    <property type="evidence" value="ECO:0007669"/>
    <property type="project" value="UniProtKB-SubCell"/>
</dbReference>
<dbReference type="SUPFAM" id="SSF50037">
    <property type="entry name" value="C-terminal domain of transcriptional repressors"/>
    <property type="match status" value="1"/>
</dbReference>
<dbReference type="AlphaFoldDB" id="F6FPK9"/>
<dbReference type="eggNOG" id="COG1321">
    <property type="taxonomic scope" value="Bacteria"/>
</dbReference>
<dbReference type="Gene3D" id="2.30.30.90">
    <property type="match status" value="1"/>
</dbReference>
<comment type="subunit">
    <text evidence="3">Homodimer.</text>
</comment>
<evidence type="ECO:0000256" key="2">
    <source>
        <dbReference type="ARBA" id="ARBA00007871"/>
    </source>
</evidence>
<name>F6FPK9_ISOV2</name>
<evidence type="ECO:0000313" key="16">
    <source>
        <dbReference type="Proteomes" id="UP000009236"/>
    </source>
</evidence>
<dbReference type="EMBL" id="CP002810">
    <property type="protein sequence ID" value="AEG44741.1"/>
    <property type="molecule type" value="Genomic_DNA"/>
</dbReference>
<keyword evidence="10" id="KW-0804">Transcription</keyword>
<dbReference type="InterPro" id="IPR007167">
    <property type="entry name" value="Fe-transptr_FeoA-like"/>
</dbReference>
<dbReference type="Gene3D" id="1.10.10.10">
    <property type="entry name" value="Winged helix-like DNA-binding domain superfamily/Winged helix DNA-binding domain"/>
    <property type="match status" value="1"/>
</dbReference>
<dbReference type="InterPro" id="IPR050536">
    <property type="entry name" value="DtxR_MntR_Metal-Reg"/>
</dbReference>
<dbReference type="PANTHER" id="PTHR33238:SF11">
    <property type="entry name" value="TRANSCRIPTIONAL REGULATOR MNTR"/>
    <property type="match status" value="1"/>
</dbReference>
<sequence>MAAPTPDAPTPGPPDDRPPADRTPDPAELTPVAQDYLKAVWSAQEWSSERVTTGLLADRLGVGPSTVSETVRRLTTQGLLGHEPYGGVWLTDLGRRYALAMVRRHRLLETYLVSELGYGWDEVHDEAEVLEHAVSDLLVERLDARLGRPLRDPHGDPIPTADGRVVRPEAVPLVDLADGTSGVVARISDADPEALRYLADLGLDLDVEVRVTQRREYAGTLGVAFVRDGEQVAVDLGMLAASRIWVVTA</sequence>
<evidence type="ECO:0000256" key="3">
    <source>
        <dbReference type="ARBA" id="ARBA00011738"/>
    </source>
</evidence>
<evidence type="ECO:0000256" key="11">
    <source>
        <dbReference type="ARBA" id="ARBA00023211"/>
    </source>
</evidence>
<dbReference type="InterPro" id="IPR038157">
    <property type="entry name" value="FeoA_core_dom"/>
</dbReference>
<dbReference type="STRING" id="743718.Isova_2005"/>
<organism evidence="16">
    <name type="scientific">Isoptericola variabilis (strain 225)</name>
    <dbReference type="NCBI Taxonomy" id="743718"/>
    <lineage>
        <taxon>Bacteria</taxon>
        <taxon>Bacillati</taxon>
        <taxon>Actinomycetota</taxon>
        <taxon>Actinomycetes</taxon>
        <taxon>Micrococcales</taxon>
        <taxon>Promicromonosporaceae</taxon>
        <taxon>Isoptericola</taxon>
    </lineage>
</organism>
<dbReference type="InterPro" id="IPR001367">
    <property type="entry name" value="Fe_dep_repressor"/>
</dbReference>
<dbReference type="GO" id="GO:0045892">
    <property type="term" value="P:negative regulation of DNA-templated transcription"/>
    <property type="evidence" value="ECO:0007669"/>
    <property type="project" value="TreeGrafter"/>
</dbReference>
<dbReference type="InterPro" id="IPR036421">
    <property type="entry name" value="Fe_dep_repressor_sf"/>
</dbReference>
<feature type="domain" description="HTH dtxR-type" evidence="14">
    <location>
        <begin position="29"/>
        <end position="91"/>
    </location>
</feature>
<dbReference type="InterPro" id="IPR022687">
    <property type="entry name" value="HTH_DTXR"/>
</dbReference>
<dbReference type="Proteomes" id="UP000009236">
    <property type="component" value="Chromosome"/>
</dbReference>
<keyword evidence="16" id="KW-1185">Reference proteome</keyword>
<dbReference type="FunFam" id="1.10.60.10:FF:000004">
    <property type="entry name" value="DtxR family transcriptional regulator"/>
    <property type="match status" value="1"/>
</dbReference>
<dbReference type="SMART" id="SM00529">
    <property type="entry name" value="HTH_DTXR"/>
    <property type="match status" value="1"/>
</dbReference>
<feature type="compositionally biased region" description="Pro residues" evidence="13">
    <location>
        <begin position="1"/>
        <end position="13"/>
    </location>
</feature>
<dbReference type="HOGENOM" id="CLU_069532_0_2_11"/>
<dbReference type="SMART" id="SM00899">
    <property type="entry name" value="FeoA"/>
    <property type="match status" value="1"/>
</dbReference>
<feature type="region of interest" description="Disordered" evidence="13">
    <location>
        <begin position="1"/>
        <end position="28"/>
    </location>
</feature>
<dbReference type="InterPro" id="IPR036388">
    <property type="entry name" value="WH-like_DNA-bd_sf"/>
</dbReference>
<evidence type="ECO:0000256" key="8">
    <source>
        <dbReference type="ARBA" id="ARBA00023125"/>
    </source>
</evidence>
<evidence type="ECO:0000256" key="1">
    <source>
        <dbReference type="ARBA" id="ARBA00004496"/>
    </source>
</evidence>
<reference evidence="15 16" key="1">
    <citation type="submission" date="2011-05" db="EMBL/GenBank/DDBJ databases">
        <title>Complete sequence of Isoptericola variabilis 225.</title>
        <authorList>
            <consortium name="US DOE Joint Genome Institute"/>
            <person name="Lucas S."/>
            <person name="Han J."/>
            <person name="Lapidus A."/>
            <person name="Cheng J.-F."/>
            <person name="Goodwin L."/>
            <person name="Pitluck S."/>
            <person name="Peters L."/>
            <person name="Mikhailova N."/>
            <person name="Zeytun A."/>
            <person name="Han C."/>
            <person name="Tapia R."/>
            <person name="Land M."/>
            <person name="Hauser L."/>
            <person name="Kyrpides N."/>
            <person name="Ivanova N."/>
            <person name="Pagani I."/>
            <person name="Siebers A."/>
            <person name="Allgaier M."/>
            <person name="Thelen M."/>
            <person name="Hugenholtz P."/>
            <person name="Gladden J."/>
            <person name="Woyke T."/>
        </authorList>
    </citation>
    <scope>NUCLEOTIDE SEQUENCE [LARGE SCALE GENOMIC DNA]</scope>
    <source>
        <strain evidence="16">225</strain>
    </source>
</reference>
<dbReference type="InterPro" id="IPR036390">
    <property type="entry name" value="WH_DNA-bd_sf"/>
</dbReference>
<keyword evidence="11" id="KW-0464">Manganese</keyword>
<evidence type="ECO:0000256" key="6">
    <source>
        <dbReference type="ARBA" id="ARBA00023004"/>
    </source>
</evidence>
<dbReference type="Pfam" id="PF02742">
    <property type="entry name" value="Fe_dep_repr_C"/>
    <property type="match status" value="1"/>
</dbReference>
<dbReference type="InterPro" id="IPR022689">
    <property type="entry name" value="Iron_dep_repressor"/>
</dbReference>
<dbReference type="KEGG" id="iva:Isova_2005"/>
<feature type="compositionally biased region" description="Basic and acidic residues" evidence="13">
    <location>
        <begin position="14"/>
        <end position="25"/>
    </location>
</feature>
<dbReference type="PANTHER" id="PTHR33238">
    <property type="entry name" value="IRON (METAL) DEPENDENT REPRESSOR, DTXR FAMILY"/>
    <property type="match status" value="1"/>
</dbReference>
<proteinExistence type="inferred from homology"/>
<evidence type="ECO:0000256" key="12">
    <source>
        <dbReference type="ARBA" id="ARBA00032593"/>
    </source>
</evidence>
<evidence type="ECO:0000256" key="9">
    <source>
        <dbReference type="ARBA" id="ARBA00023159"/>
    </source>
</evidence>
<dbReference type="SUPFAM" id="SSF47979">
    <property type="entry name" value="Iron-dependent repressor protein, dimerization domain"/>
    <property type="match status" value="1"/>
</dbReference>
<evidence type="ECO:0000256" key="5">
    <source>
        <dbReference type="ARBA" id="ARBA00022491"/>
    </source>
</evidence>
<keyword evidence="6" id="KW-0408">Iron</keyword>
<dbReference type="RefSeq" id="WP_013839132.1">
    <property type="nucleotide sequence ID" value="NC_015588.1"/>
</dbReference>
<evidence type="ECO:0000256" key="13">
    <source>
        <dbReference type="SAM" id="MobiDB-lite"/>
    </source>
</evidence>
<evidence type="ECO:0000313" key="15">
    <source>
        <dbReference type="EMBL" id="AEG44741.1"/>
    </source>
</evidence>
<keyword evidence="8" id="KW-0238">DNA-binding</keyword>
<dbReference type="Pfam" id="PF01325">
    <property type="entry name" value="Fe_dep_repress"/>
    <property type="match status" value="1"/>
</dbReference>
<keyword evidence="9" id="KW-0010">Activator</keyword>
<evidence type="ECO:0000259" key="14">
    <source>
        <dbReference type="PROSITE" id="PS50944"/>
    </source>
</evidence>
<dbReference type="GO" id="GO:0046983">
    <property type="term" value="F:protein dimerization activity"/>
    <property type="evidence" value="ECO:0007669"/>
    <property type="project" value="InterPro"/>
</dbReference>
<evidence type="ECO:0000256" key="7">
    <source>
        <dbReference type="ARBA" id="ARBA00023015"/>
    </source>
</evidence>
<accession>F6FPK9</accession>
<evidence type="ECO:0000256" key="10">
    <source>
        <dbReference type="ARBA" id="ARBA00023163"/>
    </source>
</evidence>
<dbReference type="SUPFAM" id="SSF46785">
    <property type="entry name" value="Winged helix' DNA-binding domain"/>
    <property type="match status" value="1"/>
</dbReference>
<dbReference type="InterPro" id="IPR008988">
    <property type="entry name" value="Transcriptional_repressor_C"/>
</dbReference>
<gene>
    <name evidence="15" type="ordered locus">Isova_2005</name>
</gene>
<dbReference type="GO" id="GO:0046914">
    <property type="term" value="F:transition metal ion binding"/>
    <property type="evidence" value="ECO:0007669"/>
    <property type="project" value="InterPro"/>
</dbReference>
<comment type="similarity">
    <text evidence="2">Belongs to the DtxR/MntR family.</text>
</comment>
<dbReference type="PROSITE" id="PS50944">
    <property type="entry name" value="HTH_DTXR"/>
    <property type="match status" value="1"/>
</dbReference>
<keyword evidence="4" id="KW-0963">Cytoplasm</keyword>
<dbReference type="Gene3D" id="1.10.60.10">
    <property type="entry name" value="Iron dependent repressor, metal binding and dimerisation domain"/>
    <property type="match status" value="1"/>
</dbReference>